<proteinExistence type="predicted"/>
<feature type="chain" id="PRO_5039125759" evidence="1">
    <location>
        <begin position="28"/>
        <end position="292"/>
    </location>
</feature>
<protein>
    <submittedName>
        <fullName evidence="2">Uncharacterized protein</fullName>
    </submittedName>
</protein>
<organism evidence="2 3">
    <name type="scientific">Desulfosporosinus acididurans</name>
    <dbReference type="NCBI Taxonomy" id="476652"/>
    <lineage>
        <taxon>Bacteria</taxon>
        <taxon>Bacillati</taxon>
        <taxon>Bacillota</taxon>
        <taxon>Clostridia</taxon>
        <taxon>Eubacteriales</taxon>
        <taxon>Desulfitobacteriaceae</taxon>
        <taxon>Desulfosporosinus</taxon>
    </lineage>
</organism>
<name>A0A0J1FSZ3_9FIRM</name>
<dbReference type="EMBL" id="LDZY01000006">
    <property type="protein sequence ID" value="KLU66083.1"/>
    <property type="molecule type" value="Genomic_DNA"/>
</dbReference>
<sequence>MNKKTIAMAASLAIGGSLLFGAVLTNASQLSGYEAYKNAINDTKNVQNETIDLTASITDNGSSLASINSNLKRNESSNAMSEVTTFKSANATQTFSSYEQDGKRIIKNSNSDQYLVRDDNHAKAVKDSQNPVVEKSMGVVIDTLVGSMQNKVTTTDNADGTKTVAINIGESDVTPLVNALTSLAFTAENHRGSYQNTGNEKNNMKDFKDLIPQLQNDIKVVSVNSTGNINSNDIITNQTATIVVSGTDAQGTQHQLTFKIDLNLSNINSTTPDNVDLTGKQVKTVSFHNEEN</sequence>
<dbReference type="STRING" id="476652.DEAC_c21220"/>
<feature type="signal peptide" evidence="1">
    <location>
        <begin position="1"/>
        <end position="27"/>
    </location>
</feature>
<evidence type="ECO:0000256" key="1">
    <source>
        <dbReference type="SAM" id="SignalP"/>
    </source>
</evidence>
<evidence type="ECO:0000313" key="2">
    <source>
        <dbReference type="EMBL" id="KLU66083.1"/>
    </source>
</evidence>
<comment type="caution">
    <text evidence="2">The sequence shown here is derived from an EMBL/GenBank/DDBJ whole genome shotgun (WGS) entry which is preliminary data.</text>
</comment>
<keyword evidence="1" id="KW-0732">Signal</keyword>
<accession>A0A0J1FSZ3</accession>
<dbReference type="PATRIC" id="fig|476652.3.peg.2196"/>
<reference evidence="2 3" key="1">
    <citation type="submission" date="2015-06" db="EMBL/GenBank/DDBJ databases">
        <title>Draft genome of the moderately acidophilic sulfate reducer Candidatus Desulfosporosinus acididurans strain M1.</title>
        <authorList>
            <person name="Poehlein A."/>
            <person name="Petzsch P."/>
            <person name="Johnson B.D."/>
            <person name="Schloemann M."/>
            <person name="Daniel R."/>
            <person name="Muehling M."/>
        </authorList>
    </citation>
    <scope>NUCLEOTIDE SEQUENCE [LARGE SCALE GENOMIC DNA]</scope>
    <source>
        <strain evidence="2 3">M1</strain>
    </source>
</reference>
<keyword evidence="3" id="KW-1185">Reference proteome</keyword>
<gene>
    <name evidence="2" type="ORF">DEAC_c21220</name>
</gene>
<dbReference type="AlphaFoldDB" id="A0A0J1FSZ3"/>
<dbReference type="RefSeq" id="WP_047809968.1">
    <property type="nucleotide sequence ID" value="NZ_LDZY01000006.1"/>
</dbReference>
<evidence type="ECO:0000313" key="3">
    <source>
        <dbReference type="Proteomes" id="UP000036356"/>
    </source>
</evidence>
<dbReference type="Proteomes" id="UP000036356">
    <property type="component" value="Unassembled WGS sequence"/>
</dbReference>